<dbReference type="Pfam" id="PF13476">
    <property type="entry name" value="AAA_23"/>
    <property type="match status" value="1"/>
</dbReference>
<feature type="domain" description="OLD protein-like TOPRIM" evidence="3">
    <location>
        <begin position="376"/>
        <end position="439"/>
    </location>
</feature>
<dbReference type="SUPFAM" id="SSF52540">
    <property type="entry name" value="P-loop containing nucleoside triphosphate hydrolases"/>
    <property type="match status" value="1"/>
</dbReference>
<dbReference type="InterPro" id="IPR027417">
    <property type="entry name" value="P-loop_NTPase"/>
</dbReference>
<dbReference type="InterPro" id="IPR038729">
    <property type="entry name" value="Rad50/SbcC_AAA"/>
</dbReference>
<dbReference type="InterPro" id="IPR034139">
    <property type="entry name" value="TOPRIM_OLD"/>
</dbReference>
<evidence type="ECO:0000259" key="3">
    <source>
        <dbReference type="Pfam" id="PF20469"/>
    </source>
</evidence>
<dbReference type="GO" id="GO:0005524">
    <property type="term" value="F:ATP binding"/>
    <property type="evidence" value="ECO:0007669"/>
    <property type="project" value="InterPro"/>
</dbReference>
<accession>A0A447UPI6</accession>
<dbReference type="AlphaFoldDB" id="A0A447UPI6"/>
<proteinExistence type="predicted"/>
<name>A0A447UPI6_CITKO</name>
<dbReference type="RefSeq" id="WP_153258038.1">
    <property type="nucleotide sequence ID" value="NZ_JAQPDN010000005.1"/>
</dbReference>
<evidence type="ECO:0000259" key="1">
    <source>
        <dbReference type="Pfam" id="PF13304"/>
    </source>
</evidence>
<dbReference type="EMBL" id="LR134204">
    <property type="protein sequence ID" value="VEB92581.1"/>
    <property type="molecule type" value="Genomic_DNA"/>
</dbReference>
<dbReference type="Proteomes" id="UP000270272">
    <property type="component" value="Chromosome"/>
</dbReference>
<evidence type="ECO:0000259" key="2">
    <source>
        <dbReference type="Pfam" id="PF13476"/>
    </source>
</evidence>
<dbReference type="GO" id="GO:0016887">
    <property type="term" value="F:ATP hydrolysis activity"/>
    <property type="evidence" value="ECO:0007669"/>
    <property type="project" value="InterPro"/>
</dbReference>
<organism evidence="4 5">
    <name type="scientific">Citrobacter koseri</name>
    <name type="common">Citrobacter diversus</name>
    <dbReference type="NCBI Taxonomy" id="545"/>
    <lineage>
        <taxon>Bacteria</taxon>
        <taxon>Pseudomonadati</taxon>
        <taxon>Pseudomonadota</taxon>
        <taxon>Gammaproteobacteria</taxon>
        <taxon>Enterobacterales</taxon>
        <taxon>Enterobacteriaceae</taxon>
        <taxon>Citrobacter</taxon>
    </lineage>
</organism>
<dbReference type="CDD" id="cd01026">
    <property type="entry name" value="TOPRIM_OLD"/>
    <property type="match status" value="1"/>
</dbReference>
<dbReference type="InterPro" id="IPR051396">
    <property type="entry name" value="Bact_Antivir_Def_Nuclease"/>
</dbReference>
<evidence type="ECO:0000313" key="4">
    <source>
        <dbReference type="EMBL" id="VEB92581.1"/>
    </source>
</evidence>
<feature type="domain" description="Rad50/SbcC-type AAA" evidence="2">
    <location>
        <begin position="5"/>
        <end position="228"/>
    </location>
</feature>
<feature type="domain" description="ATPase AAA-type core" evidence="1">
    <location>
        <begin position="268"/>
        <end position="331"/>
    </location>
</feature>
<evidence type="ECO:0000313" key="5">
    <source>
        <dbReference type="Proteomes" id="UP000270272"/>
    </source>
</evidence>
<dbReference type="PANTHER" id="PTHR43581:SF2">
    <property type="entry name" value="EXCINUCLEASE ATPASE SUBUNIT"/>
    <property type="match status" value="1"/>
</dbReference>
<dbReference type="Pfam" id="PF20469">
    <property type="entry name" value="OLD-like_TOPRIM"/>
    <property type="match status" value="1"/>
</dbReference>
<dbReference type="InterPro" id="IPR003959">
    <property type="entry name" value="ATPase_AAA_core"/>
</dbReference>
<dbReference type="PANTHER" id="PTHR43581">
    <property type="entry name" value="ATP/GTP PHOSPHATASE"/>
    <property type="match status" value="1"/>
</dbReference>
<protein>
    <submittedName>
        <fullName evidence="4">Chromosome segregation protein</fullName>
    </submittedName>
</protein>
<dbReference type="Pfam" id="PF13304">
    <property type="entry name" value="AAA_21"/>
    <property type="match status" value="1"/>
</dbReference>
<sequence>MVITKLIIEGFKGFKDRFCIEFNESVNIIVGDNEAGKSTILEAINLGLTGLYAGKPVKNNISQYLFNDQLVKEYLASLATAARLPPPALFVELHFQKTPDTVFLEGDGNCLKSSSVGVVFKIKFNEDYKAAYEALLKVGDIRTLPIEYYDIEWKSFSRDALLSRNIPLKSAFIDSSSARGNNGSDVYISRIIKDLLTDDEVISVSQSHRKMKEAFISDKSIETINKKIISASKITSKKVTISVELSSQKAWESSLITCLDDVPFNYIGKGEQSIVKTNLALSHNKAKESNVILIEEPENNLSHTKLNLLIKTIKDNCEGKQIIITTHSSFVANKLGLGDLIFLSNRKTTNLASLTPGTQEFFEKIAGYDTLRMVLCKKAILVEGDSDELVVQKAYMDANQGRLPIEDGIEVISVGISFLRFLEIAAIIDKPTRVVTDNDGDIAAIQKKYNTYLGANIKPHIDICVDPIVDTGTLLVGTKKYNYNTLEPKLLKANSRASLNAVLGTTHTSDDDLRIYMHANKTDCALKIFNYTNTAALSIQYPQYILDAIK</sequence>
<dbReference type="GO" id="GO:0006302">
    <property type="term" value="P:double-strand break repair"/>
    <property type="evidence" value="ECO:0007669"/>
    <property type="project" value="InterPro"/>
</dbReference>
<gene>
    <name evidence="4" type="ORF">NCTC11075_03518</name>
</gene>
<dbReference type="Gene3D" id="3.40.50.300">
    <property type="entry name" value="P-loop containing nucleotide triphosphate hydrolases"/>
    <property type="match status" value="1"/>
</dbReference>
<reference evidence="4 5" key="1">
    <citation type="submission" date="2018-12" db="EMBL/GenBank/DDBJ databases">
        <authorList>
            <consortium name="Pathogen Informatics"/>
        </authorList>
    </citation>
    <scope>NUCLEOTIDE SEQUENCE [LARGE SCALE GENOMIC DNA]</scope>
    <source>
        <strain evidence="4 5">NCTC11075</strain>
    </source>
</reference>